<comment type="caution">
    <text evidence="18">The sequence shown here is derived from an EMBL/GenBank/DDBJ whole genome shotgun (WGS) entry which is preliminary data.</text>
</comment>
<dbReference type="GO" id="GO:0006397">
    <property type="term" value="P:mRNA processing"/>
    <property type="evidence" value="ECO:0007669"/>
    <property type="project" value="UniProtKB-KW"/>
</dbReference>
<comment type="cofactor">
    <cofactor evidence="1">
        <name>FMN</name>
        <dbReference type="ChEBI" id="CHEBI:58210"/>
    </cofactor>
</comment>
<keyword evidence="3" id="KW-0288">FMN</keyword>
<gene>
    <name evidence="18" type="ORF">NEOLI_000574</name>
</gene>
<comment type="catalytic activity">
    <reaction evidence="15">
        <text>a 5,6-dihydrouridine in mRNA + NADP(+) = a uridine in mRNA + NADPH + H(+)</text>
        <dbReference type="Rhea" id="RHEA:69855"/>
        <dbReference type="Rhea" id="RHEA-COMP:14658"/>
        <dbReference type="Rhea" id="RHEA-COMP:17789"/>
        <dbReference type="ChEBI" id="CHEBI:15378"/>
        <dbReference type="ChEBI" id="CHEBI:57783"/>
        <dbReference type="ChEBI" id="CHEBI:58349"/>
        <dbReference type="ChEBI" id="CHEBI:65315"/>
        <dbReference type="ChEBI" id="CHEBI:74443"/>
    </reaction>
    <physiologicalReaction direction="right-to-left" evidence="15">
        <dbReference type="Rhea" id="RHEA:69857"/>
    </physiologicalReaction>
</comment>
<evidence type="ECO:0000259" key="17">
    <source>
        <dbReference type="Pfam" id="PF01207"/>
    </source>
</evidence>
<evidence type="ECO:0000256" key="1">
    <source>
        <dbReference type="ARBA" id="ARBA00001917"/>
    </source>
</evidence>
<comment type="catalytic activity">
    <reaction evidence="16">
        <text>5,6-dihydrouridine(17) in tRNA + NADP(+) = uridine(17) in tRNA + NADPH + H(+)</text>
        <dbReference type="Rhea" id="RHEA:53368"/>
        <dbReference type="Rhea" id="RHEA-COMP:13541"/>
        <dbReference type="Rhea" id="RHEA-COMP:13542"/>
        <dbReference type="ChEBI" id="CHEBI:15378"/>
        <dbReference type="ChEBI" id="CHEBI:57783"/>
        <dbReference type="ChEBI" id="CHEBI:58349"/>
        <dbReference type="ChEBI" id="CHEBI:65315"/>
        <dbReference type="ChEBI" id="CHEBI:74443"/>
        <dbReference type="EC" id="1.3.1.88"/>
    </reaction>
    <physiologicalReaction direction="right-to-left" evidence="16">
        <dbReference type="Rhea" id="RHEA:53370"/>
    </physiologicalReaction>
</comment>
<dbReference type="GO" id="GO:0050660">
    <property type="term" value="F:flavin adenine dinucleotide binding"/>
    <property type="evidence" value="ECO:0007669"/>
    <property type="project" value="InterPro"/>
</dbReference>
<dbReference type="Gene3D" id="3.20.20.70">
    <property type="entry name" value="Aldolase class I"/>
    <property type="match status" value="1"/>
</dbReference>
<dbReference type="InterPro" id="IPR018517">
    <property type="entry name" value="tRNA_hU_synthase_CS"/>
</dbReference>
<dbReference type="STRING" id="1198029.A0A1U7LKG8"/>
<dbReference type="OMA" id="ISPPVWQ"/>
<accession>A0A1U7LKG8</accession>
<evidence type="ECO:0000256" key="9">
    <source>
        <dbReference type="ARBA" id="ARBA00038313"/>
    </source>
</evidence>
<dbReference type="AlphaFoldDB" id="A0A1U7LKG8"/>
<dbReference type="Proteomes" id="UP000186594">
    <property type="component" value="Unassembled WGS sequence"/>
</dbReference>
<keyword evidence="5" id="KW-0819">tRNA processing</keyword>
<evidence type="ECO:0000256" key="5">
    <source>
        <dbReference type="ARBA" id="ARBA00022694"/>
    </source>
</evidence>
<comment type="catalytic activity">
    <reaction evidence="13">
        <text>a 5,6-dihydrouridine in mRNA + NAD(+) = a uridine in mRNA + NADH + H(+)</text>
        <dbReference type="Rhea" id="RHEA:69851"/>
        <dbReference type="Rhea" id="RHEA-COMP:14658"/>
        <dbReference type="Rhea" id="RHEA-COMP:17789"/>
        <dbReference type="ChEBI" id="CHEBI:15378"/>
        <dbReference type="ChEBI" id="CHEBI:57540"/>
        <dbReference type="ChEBI" id="CHEBI:57945"/>
        <dbReference type="ChEBI" id="CHEBI:65315"/>
        <dbReference type="ChEBI" id="CHEBI:74443"/>
    </reaction>
    <physiologicalReaction direction="right-to-left" evidence="13">
        <dbReference type="Rhea" id="RHEA:69853"/>
    </physiologicalReaction>
</comment>
<keyword evidence="4" id="KW-0507">mRNA processing</keyword>
<evidence type="ECO:0000256" key="2">
    <source>
        <dbReference type="ARBA" id="ARBA00022630"/>
    </source>
</evidence>
<comment type="catalytic activity">
    <reaction evidence="12">
        <text>5,6-dihydrouridine(16) in tRNA + NADP(+) = uridine(16) in tRNA + NADPH + H(+)</text>
        <dbReference type="Rhea" id="RHEA:53376"/>
        <dbReference type="Rhea" id="RHEA-COMP:13543"/>
        <dbReference type="Rhea" id="RHEA-COMP:13544"/>
        <dbReference type="ChEBI" id="CHEBI:15378"/>
        <dbReference type="ChEBI" id="CHEBI:57783"/>
        <dbReference type="ChEBI" id="CHEBI:58349"/>
        <dbReference type="ChEBI" id="CHEBI:65315"/>
        <dbReference type="ChEBI" id="CHEBI:74443"/>
        <dbReference type="EC" id="1.3.1.88"/>
    </reaction>
    <physiologicalReaction direction="right-to-left" evidence="12">
        <dbReference type="Rhea" id="RHEA:53378"/>
    </physiologicalReaction>
</comment>
<evidence type="ECO:0000256" key="11">
    <source>
        <dbReference type="ARBA" id="ARBA00047287"/>
    </source>
</evidence>
<evidence type="ECO:0000256" key="3">
    <source>
        <dbReference type="ARBA" id="ARBA00022643"/>
    </source>
</evidence>
<protein>
    <recommendedName>
        <fullName evidence="10">tRNA-dihydrouridine(16/17) synthase [NAD(P)(+)]</fullName>
        <ecNumber evidence="10">1.3.1.88</ecNumber>
    </recommendedName>
</protein>
<dbReference type="CDD" id="cd02801">
    <property type="entry name" value="DUS_like_FMN"/>
    <property type="match status" value="1"/>
</dbReference>
<dbReference type="SUPFAM" id="SSF51395">
    <property type="entry name" value="FMN-linked oxidoreductases"/>
    <property type="match status" value="1"/>
</dbReference>
<keyword evidence="19" id="KW-1185">Reference proteome</keyword>
<organism evidence="18 19">
    <name type="scientific">Neolecta irregularis (strain DAH-3)</name>
    <dbReference type="NCBI Taxonomy" id="1198029"/>
    <lineage>
        <taxon>Eukaryota</taxon>
        <taxon>Fungi</taxon>
        <taxon>Dikarya</taxon>
        <taxon>Ascomycota</taxon>
        <taxon>Taphrinomycotina</taxon>
        <taxon>Neolectales</taxon>
        <taxon>Neolectaceae</taxon>
        <taxon>Neolecta</taxon>
    </lineage>
</organism>
<dbReference type="PANTHER" id="PTHR11082:SF5">
    <property type="entry name" value="TRNA-DIHYDROURIDINE(16_17) SYNTHASE [NAD(P)(+)]-LIKE"/>
    <property type="match status" value="1"/>
</dbReference>
<reference evidence="18 19" key="1">
    <citation type="submission" date="2016-04" db="EMBL/GenBank/DDBJ databases">
        <title>Evolutionary innovation and constraint leading to complex multicellularity in the Ascomycota.</title>
        <authorList>
            <person name="Cisse O."/>
            <person name="Nguyen A."/>
            <person name="Hewitt D.A."/>
            <person name="Jedd G."/>
            <person name="Stajich J.E."/>
        </authorList>
    </citation>
    <scope>NUCLEOTIDE SEQUENCE [LARGE SCALE GENOMIC DNA]</scope>
    <source>
        <strain evidence="18 19">DAH-3</strain>
    </source>
</reference>
<keyword evidence="8" id="KW-0520">NAD</keyword>
<dbReference type="PROSITE" id="PS01136">
    <property type="entry name" value="UPF0034"/>
    <property type="match status" value="1"/>
</dbReference>
<evidence type="ECO:0000256" key="14">
    <source>
        <dbReference type="ARBA" id="ARBA00048934"/>
    </source>
</evidence>
<dbReference type="InterPro" id="IPR013785">
    <property type="entry name" value="Aldolase_TIM"/>
</dbReference>
<name>A0A1U7LKG8_NEOID</name>
<comment type="catalytic activity">
    <reaction evidence="11">
        <text>5,6-dihydrouridine(17) in tRNA + NAD(+) = uridine(17) in tRNA + NADH + H(+)</text>
        <dbReference type="Rhea" id="RHEA:53372"/>
        <dbReference type="Rhea" id="RHEA-COMP:13541"/>
        <dbReference type="Rhea" id="RHEA-COMP:13542"/>
        <dbReference type="ChEBI" id="CHEBI:15378"/>
        <dbReference type="ChEBI" id="CHEBI:57540"/>
        <dbReference type="ChEBI" id="CHEBI:57945"/>
        <dbReference type="ChEBI" id="CHEBI:65315"/>
        <dbReference type="ChEBI" id="CHEBI:74443"/>
        <dbReference type="EC" id="1.3.1.88"/>
    </reaction>
    <physiologicalReaction direction="right-to-left" evidence="11">
        <dbReference type="Rhea" id="RHEA:53374"/>
    </physiologicalReaction>
</comment>
<evidence type="ECO:0000256" key="13">
    <source>
        <dbReference type="ARBA" id="ARBA00048342"/>
    </source>
</evidence>
<evidence type="ECO:0000256" key="8">
    <source>
        <dbReference type="ARBA" id="ARBA00023027"/>
    </source>
</evidence>
<sequence length="380" mass="43088">MSPATKLTGREFYERLGCPKKIVAPMVDQSELTRLGGFYRDAMEGKCALRLCSMRAYSARKGSREKNIVGKSGPLKETQFCANDPKDFLAAAKIVEGDCDAVDLNLGCPQGIARKGRYGSFLQDDWELISTLISTAHKNLLIPVTTKIRVFPDREKTLQYAKMILDAGAAFLSVHGRTREQKGQFCGIADWEIIRFLKERLGEHVVVFANGNILHSEDVQECLKKTQADGVMSAEANLSNPAIFVSSERKEDRYPRVDSMARAYLDILTELDDPGSMSGIKAHLFHLLRPAFSQTMNIDLRNRLGKTPGREISLYYGIIDILSQRIDEVLKDSEVWDEEEKDEMGYLKIPWWRCQSYVRPLRERPRKGEDMLPDKKVKVM</sequence>
<evidence type="ECO:0000256" key="12">
    <source>
        <dbReference type="ARBA" id="ARBA00047652"/>
    </source>
</evidence>
<dbReference type="GO" id="GO:0102263">
    <property type="term" value="F:tRNA-dihydrouridine17 synthase activity"/>
    <property type="evidence" value="ECO:0007669"/>
    <property type="project" value="EnsemblFungi"/>
</dbReference>
<dbReference type="PANTHER" id="PTHR11082">
    <property type="entry name" value="TRNA-DIHYDROURIDINE SYNTHASE"/>
    <property type="match status" value="1"/>
</dbReference>
<evidence type="ECO:0000313" key="19">
    <source>
        <dbReference type="Proteomes" id="UP000186594"/>
    </source>
</evidence>
<evidence type="ECO:0000256" key="6">
    <source>
        <dbReference type="ARBA" id="ARBA00022857"/>
    </source>
</evidence>
<evidence type="ECO:0000256" key="10">
    <source>
        <dbReference type="ARBA" id="ARBA00038890"/>
    </source>
</evidence>
<dbReference type="EC" id="1.3.1.88" evidence="10"/>
<dbReference type="OrthoDB" id="272303at2759"/>
<feature type="domain" description="DUS-like FMN-binding" evidence="17">
    <location>
        <begin position="23"/>
        <end position="259"/>
    </location>
</feature>
<evidence type="ECO:0000256" key="7">
    <source>
        <dbReference type="ARBA" id="ARBA00023002"/>
    </source>
</evidence>
<keyword evidence="6" id="KW-0521">NADP</keyword>
<dbReference type="InterPro" id="IPR035587">
    <property type="entry name" value="DUS-like_FMN-bd"/>
</dbReference>
<dbReference type="Pfam" id="PF01207">
    <property type="entry name" value="Dus"/>
    <property type="match status" value="1"/>
</dbReference>
<comment type="similarity">
    <text evidence="9">Belongs to the Dus family. Dus1 subfamily.</text>
</comment>
<proteinExistence type="inferred from homology"/>
<dbReference type="GO" id="GO:0102262">
    <property type="term" value="F:tRNA-dihydrouridine16 synthase activity"/>
    <property type="evidence" value="ECO:0007669"/>
    <property type="project" value="EnsemblFungi"/>
</dbReference>
<keyword evidence="2" id="KW-0285">Flavoprotein</keyword>
<comment type="catalytic activity">
    <reaction evidence="14">
        <text>5,6-dihydrouridine(16) in tRNA + NAD(+) = uridine(16) in tRNA + NADH + H(+)</text>
        <dbReference type="Rhea" id="RHEA:53380"/>
        <dbReference type="Rhea" id="RHEA-COMP:13543"/>
        <dbReference type="Rhea" id="RHEA-COMP:13544"/>
        <dbReference type="ChEBI" id="CHEBI:15378"/>
        <dbReference type="ChEBI" id="CHEBI:57540"/>
        <dbReference type="ChEBI" id="CHEBI:57945"/>
        <dbReference type="ChEBI" id="CHEBI:65315"/>
        <dbReference type="ChEBI" id="CHEBI:74443"/>
        <dbReference type="EC" id="1.3.1.88"/>
    </reaction>
    <physiologicalReaction direction="right-to-left" evidence="14">
        <dbReference type="Rhea" id="RHEA:53382"/>
    </physiologicalReaction>
</comment>
<evidence type="ECO:0000256" key="15">
    <source>
        <dbReference type="ARBA" id="ARBA00049447"/>
    </source>
</evidence>
<keyword evidence="7" id="KW-0560">Oxidoreductase</keyword>
<evidence type="ECO:0000256" key="4">
    <source>
        <dbReference type="ARBA" id="ARBA00022664"/>
    </source>
</evidence>
<evidence type="ECO:0000256" key="16">
    <source>
        <dbReference type="ARBA" id="ARBA00049467"/>
    </source>
</evidence>
<evidence type="ECO:0000313" key="18">
    <source>
        <dbReference type="EMBL" id="OLL23150.1"/>
    </source>
</evidence>
<dbReference type="EMBL" id="LXFE01002252">
    <property type="protein sequence ID" value="OLL23150.1"/>
    <property type="molecule type" value="Genomic_DNA"/>
</dbReference>